<dbReference type="PANTHER" id="PTHR40077">
    <property type="entry name" value="MEMBRANE PROTEIN-RELATED"/>
    <property type="match status" value="1"/>
</dbReference>
<dbReference type="Pfam" id="PF12823">
    <property type="entry name" value="DUF3817"/>
    <property type="match status" value="1"/>
</dbReference>
<keyword evidence="2" id="KW-1003">Cell membrane</keyword>
<evidence type="ECO:0000259" key="7">
    <source>
        <dbReference type="Pfam" id="PF12823"/>
    </source>
</evidence>
<dbReference type="RefSeq" id="WP_204892881.1">
    <property type="nucleotide sequence ID" value="NZ_JBHUFW010000012.1"/>
</dbReference>
<dbReference type="EMBL" id="JBHUFW010000012">
    <property type="protein sequence ID" value="MFD1864340.1"/>
    <property type="molecule type" value="Genomic_DNA"/>
</dbReference>
<evidence type="ECO:0000256" key="4">
    <source>
        <dbReference type="ARBA" id="ARBA00022989"/>
    </source>
</evidence>
<evidence type="ECO:0000256" key="3">
    <source>
        <dbReference type="ARBA" id="ARBA00022692"/>
    </source>
</evidence>
<keyword evidence="9" id="KW-1185">Reference proteome</keyword>
<feature type="transmembrane region" description="Helical" evidence="6">
    <location>
        <begin position="67"/>
        <end position="88"/>
    </location>
</feature>
<keyword evidence="4 6" id="KW-1133">Transmembrane helix</keyword>
<evidence type="ECO:0000313" key="8">
    <source>
        <dbReference type="EMBL" id="MFD1864340.1"/>
    </source>
</evidence>
<feature type="transmembrane region" description="Helical" evidence="6">
    <location>
        <begin position="12"/>
        <end position="34"/>
    </location>
</feature>
<dbReference type="NCBIfam" id="TIGR03954">
    <property type="entry name" value="integ_memb_HG"/>
    <property type="match status" value="1"/>
</dbReference>
<dbReference type="Proteomes" id="UP001597273">
    <property type="component" value="Unassembled WGS sequence"/>
</dbReference>
<evidence type="ECO:0000256" key="6">
    <source>
        <dbReference type="SAM" id="Phobius"/>
    </source>
</evidence>
<evidence type="ECO:0000256" key="5">
    <source>
        <dbReference type="ARBA" id="ARBA00023136"/>
    </source>
</evidence>
<proteinExistence type="predicted"/>
<reference evidence="9" key="1">
    <citation type="journal article" date="2019" name="Int. J. Syst. Evol. Microbiol.">
        <title>The Global Catalogue of Microorganisms (GCM) 10K type strain sequencing project: providing services to taxonomists for standard genome sequencing and annotation.</title>
        <authorList>
            <consortium name="The Broad Institute Genomics Platform"/>
            <consortium name="The Broad Institute Genome Sequencing Center for Infectious Disease"/>
            <person name="Wu L."/>
            <person name="Ma J."/>
        </authorList>
    </citation>
    <scope>NUCLEOTIDE SEQUENCE [LARGE SCALE GENOMIC DNA]</scope>
    <source>
        <strain evidence="9">CGMCC 1.15475</strain>
    </source>
</reference>
<comment type="subcellular location">
    <subcellularLocation>
        <location evidence="1">Cell membrane</location>
        <topology evidence="1">Multi-pass membrane protein</topology>
    </subcellularLocation>
</comment>
<sequence length="101" mass="11410">MIKNALQKFRFMGFVEGGSLLVLLFLAMPLKYFFGFPEAVSVVGAIHGGLFTLYCLMIAYMTFVAKWPFRFSVAAVAVAFIPFGNFVLDKRLENWQQLKTA</sequence>
<gene>
    <name evidence="8" type="ORF">ACFSDB_15670</name>
</gene>
<keyword evidence="3 6" id="KW-0812">Transmembrane</keyword>
<dbReference type="InterPro" id="IPR023845">
    <property type="entry name" value="DUF3817_TM"/>
</dbReference>
<name>A0ABW4QL41_9BACL</name>
<evidence type="ECO:0000256" key="2">
    <source>
        <dbReference type="ARBA" id="ARBA00022475"/>
    </source>
</evidence>
<feature type="transmembrane region" description="Helical" evidence="6">
    <location>
        <begin position="40"/>
        <end position="60"/>
    </location>
</feature>
<organism evidence="8 9">
    <name type="scientific">Planococcus chinensis</name>
    <dbReference type="NCBI Taxonomy" id="272917"/>
    <lineage>
        <taxon>Bacteria</taxon>
        <taxon>Bacillati</taxon>
        <taxon>Bacillota</taxon>
        <taxon>Bacilli</taxon>
        <taxon>Bacillales</taxon>
        <taxon>Caryophanaceae</taxon>
        <taxon>Planococcus</taxon>
    </lineage>
</organism>
<feature type="domain" description="DUF3817" evidence="7">
    <location>
        <begin position="6"/>
        <end position="92"/>
    </location>
</feature>
<accession>A0ABW4QL41</accession>
<keyword evidence="5 6" id="KW-0472">Membrane</keyword>
<evidence type="ECO:0000313" key="9">
    <source>
        <dbReference type="Proteomes" id="UP001597273"/>
    </source>
</evidence>
<dbReference type="PANTHER" id="PTHR40077:SF1">
    <property type="entry name" value="MEMBRANE PROTEIN"/>
    <property type="match status" value="1"/>
</dbReference>
<comment type="caution">
    <text evidence="8">The sequence shown here is derived from an EMBL/GenBank/DDBJ whole genome shotgun (WGS) entry which is preliminary data.</text>
</comment>
<evidence type="ECO:0000256" key="1">
    <source>
        <dbReference type="ARBA" id="ARBA00004651"/>
    </source>
</evidence>
<protein>
    <submittedName>
        <fullName evidence="8">DUF3817 domain-containing protein</fullName>
    </submittedName>
</protein>